<dbReference type="PROSITE" id="PS51273">
    <property type="entry name" value="GATASE_TYPE_1"/>
    <property type="match status" value="1"/>
</dbReference>
<gene>
    <name evidence="1" type="ORF">ERS852381_01364</name>
</gene>
<dbReference type="EC" id="2.4.2.-" evidence="1"/>
<proteinExistence type="predicted"/>
<evidence type="ECO:0000313" key="2">
    <source>
        <dbReference type="Proteomes" id="UP000095468"/>
    </source>
</evidence>
<dbReference type="SUPFAM" id="SSF52317">
    <property type="entry name" value="Class I glutamine amidotransferase-like"/>
    <property type="match status" value="1"/>
</dbReference>
<dbReference type="GO" id="GO:0006598">
    <property type="term" value="P:polyamine catabolic process"/>
    <property type="evidence" value="ECO:0007669"/>
    <property type="project" value="TreeGrafter"/>
</dbReference>
<dbReference type="AlphaFoldDB" id="A0A174DZH3"/>
<organism evidence="1 2">
    <name type="scientific">Collinsella aerofaciens</name>
    <dbReference type="NCBI Taxonomy" id="74426"/>
    <lineage>
        <taxon>Bacteria</taxon>
        <taxon>Bacillati</taxon>
        <taxon>Actinomycetota</taxon>
        <taxon>Coriobacteriia</taxon>
        <taxon>Coriobacteriales</taxon>
        <taxon>Coriobacteriaceae</taxon>
        <taxon>Collinsella</taxon>
    </lineage>
</organism>
<dbReference type="InterPro" id="IPR044668">
    <property type="entry name" value="PuuD-like"/>
</dbReference>
<dbReference type="GO" id="GO:0033969">
    <property type="term" value="F:gamma-glutamyl-gamma-aminobutyrate hydrolase activity"/>
    <property type="evidence" value="ECO:0007669"/>
    <property type="project" value="TreeGrafter"/>
</dbReference>
<dbReference type="Pfam" id="PF07722">
    <property type="entry name" value="Peptidase_C26"/>
    <property type="match status" value="1"/>
</dbReference>
<dbReference type="PANTHER" id="PTHR43235:SF1">
    <property type="entry name" value="GLUTAMINE AMIDOTRANSFERASE PB2B2.05-RELATED"/>
    <property type="match status" value="1"/>
</dbReference>
<dbReference type="GO" id="GO:0005829">
    <property type="term" value="C:cytosol"/>
    <property type="evidence" value="ECO:0007669"/>
    <property type="project" value="TreeGrafter"/>
</dbReference>
<dbReference type="CDD" id="cd01745">
    <property type="entry name" value="GATase1_2"/>
    <property type="match status" value="1"/>
</dbReference>
<dbReference type="GO" id="GO:0016757">
    <property type="term" value="F:glycosyltransferase activity"/>
    <property type="evidence" value="ECO:0007669"/>
    <property type="project" value="UniProtKB-KW"/>
</dbReference>
<keyword evidence="1" id="KW-0808">Transferase</keyword>
<reference evidence="1 2" key="1">
    <citation type="submission" date="2015-09" db="EMBL/GenBank/DDBJ databases">
        <authorList>
            <consortium name="Pathogen Informatics"/>
        </authorList>
    </citation>
    <scope>NUCLEOTIDE SEQUENCE [LARGE SCALE GENOMIC DNA]</scope>
    <source>
        <strain evidence="1 2">2789STDY5608823</strain>
    </source>
</reference>
<sequence length="269" mass="29742">MIGTRTSSSYTPHVDVDPADRPLILVAPRWEEAKPYLSETLSPNEEIASVFVDAILAAGGLPLQMSITEDIEVIRHYVDIADGIAIPGGPDVNPKRWGDDRPYDPTLCCEIRDSFEFKLVGEVLRAKKPLFTTCRGTQLLNVATGGTLCMDVPSLGAREGRTQWRHTHVLNDPVHPVEVVPGSLLERALGGHRLIQTNSAHHCCIDRLGKSTRLVAKATDGVPECIEVEGQPFCLGVQWHPEYTWQTLETDFNLWKSFVEAAAKVKQAR</sequence>
<evidence type="ECO:0000313" key="1">
    <source>
        <dbReference type="EMBL" id="CUO30913.1"/>
    </source>
</evidence>
<dbReference type="InterPro" id="IPR029062">
    <property type="entry name" value="Class_I_gatase-like"/>
</dbReference>
<dbReference type="InterPro" id="IPR011697">
    <property type="entry name" value="Peptidase_C26"/>
</dbReference>
<dbReference type="Proteomes" id="UP000095468">
    <property type="component" value="Unassembled WGS sequence"/>
</dbReference>
<keyword evidence="1" id="KW-0328">Glycosyltransferase</keyword>
<dbReference type="Gene3D" id="3.40.50.880">
    <property type="match status" value="1"/>
</dbReference>
<dbReference type="PANTHER" id="PTHR43235">
    <property type="entry name" value="GLUTAMINE AMIDOTRANSFERASE PB2B2.05-RELATED"/>
    <property type="match status" value="1"/>
</dbReference>
<name>A0A174DZH3_9ACTN</name>
<accession>A0A174DZH3</accession>
<keyword evidence="1" id="KW-0315">Glutamine amidotransferase</keyword>
<dbReference type="EMBL" id="CYYP01000011">
    <property type="protein sequence ID" value="CUO30913.1"/>
    <property type="molecule type" value="Genomic_DNA"/>
</dbReference>
<protein>
    <submittedName>
        <fullName evidence="1">Putative glutamine amidotransferase Rv2859c</fullName>
        <ecNumber evidence="1">2.4.2.-</ecNumber>
    </submittedName>
</protein>
<dbReference type="RefSeq" id="WP_055286831.1">
    <property type="nucleotide sequence ID" value="NZ_CYYP01000011.1"/>
</dbReference>